<proteinExistence type="predicted"/>
<protein>
    <submittedName>
        <fullName evidence="1">Uncharacterized protein</fullName>
    </submittedName>
</protein>
<gene>
    <name evidence="1" type="ORF">FNZ56_04140</name>
</gene>
<dbReference type="AlphaFoldDB" id="A0A516V3L5"/>
<sequence length="66" mass="7378">MAEDDADFNHRRWFADTPTALIAKHDVEGIDRSRLRLDTYEDGGHDHSLGPEAVAEFRAALGVKTL</sequence>
<dbReference type="EMBL" id="CP041742">
    <property type="protein sequence ID" value="QDQ73120.1"/>
    <property type="molecule type" value="Genomic_DNA"/>
</dbReference>
<reference evidence="1 2" key="1">
    <citation type="submission" date="2019-07" db="EMBL/GenBank/DDBJ databases">
        <title>Lysobacter weifangensis sp. nov., isolated from bensulfuron-methyl contaminated farmland soil.</title>
        <authorList>
            <person name="Zhao H."/>
        </authorList>
    </citation>
    <scope>NUCLEOTIDE SEQUENCE [LARGE SCALE GENOMIC DNA]</scope>
    <source>
        <strain evidence="1 2">CC-Bw-6</strain>
    </source>
</reference>
<dbReference type="RefSeq" id="WP_143878633.1">
    <property type="nucleotide sequence ID" value="NZ_BAABLZ010000001.1"/>
</dbReference>
<dbReference type="Proteomes" id="UP000315891">
    <property type="component" value="Chromosome"/>
</dbReference>
<name>A0A516V3L5_9GAMM</name>
<evidence type="ECO:0000313" key="2">
    <source>
        <dbReference type="Proteomes" id="UP000315891"/>
    </source>
</evidence>
<keyword evidence="2" id="KW-1185">Reference proteome</keyword>
<evidence type="ECO:0000313" key="1">
    <source>
        <dbReference type="EMBL" id="QDQ73120.1"/>
    </source>
</evidence>
<organism evidence="1 2">
    <name type="scientific">Pseudoluteimonas lycopersici</name>
    <dbReference type="NCBI Taxonomy" id="1324796"/>
    <lineage>
        <taxon>Bacteria</taxon>
        <taxon>Pseudomonadati</taxon>
        <taxon>Pseudomonadota</taxon>
        <taxon>Gammaproteobacteria</taxon>
        <taxon>Lysobacterales</taxon>
        <taxon>Lysobacteraceae</taxon>
        <taxon>Pseudoluteimonas</taxon>
    </lineage>
</organism>
<accession>A0A516V3L5</accession>